<comment type="caution">
    <text evidence="1">The sequence shown here is derived from an EMBL/GenBank/DDBJ whole genome shotgun (WGS) entry which is preliminary data.</text>
</comment>
<evidence type="ECO:0000313" key="1">
    <source>
        <dbReference type="EMBL" id="MFD1914051.1"/>
    </source>
</evidence>
<accession>A0ABW4S9E7</accession>
<proteinExistence type="predicted"/>
<evidence type="ECO:0000313" key="2">
    <source>
        <dbReference type="Proteomes" id="UP001597353"/>
    </source>
</evidence>
<dbReference type="RefSeq" id="WP_390264942.1">
    <property type="nucleotide sequence ID" value="NZ_JBHUGH010000032.1"/>
</dbReference>
<protein>
    <submittedName>
        <fullName evidence="1">DUF6478 family protein</fullName>
    </submittedName>
</protein>
<reference evidence="2" key="1">
    <citation type="journal article" date="2019" name="Int. J. Syst. Evol. Microbiol.">
        <title>The Global Catalogue of Microorganisms (GCM) 10K type strain sequencing project: providing services to taxonomists for standard genome sequencing and annotation.</title>
        <authorList>
            <consortium name="The Broad Institute Genomics Platform"/>
            <consortium name="The Broad Institute Genome Sequencing Center for Infectious Disease"/>
            <person name="Wu L."/>
            <person name="Ma J."/>
        </authorList>
    </citation>
    <scope>NUCLEOTIDE SEQUENCE [LARGE SCALE GENOMIC DNA]</scope>
    <source>
        <strain evidence="2">CGMCC 4.7242</strain>
    </source>
</reference>
<keyword evidence="2" id="KW-1185">Reference proteome</keyword>
<gene>
    <name evidence="1" type="ORF">ACFSGJ_17755</name>
</gene>
<dbReference type="Pfam" id="PF20086">
    <property type="entry name" value="DUF6478"/>
    <property type="match status" value="1"/>
</dbReference>
<sequence length="196" mass="21466">MAVLWRSAISRSESSEAEIAAGRPWEWVPAPWQRQLGWGDLVAKAPRQVLADGVTLFHDGSGAAVLRQVEQGGRAHGVALSSQGENGSFLSIVFDLPDASARHLRPWQIVRLQCRISAEPAAPRLYARFNLSHGPNIETLVREVDGQGAAEFDLAYCPMEVSRIEKAWIDLIFEGGCPPRAVLSDLCIARRPRGGF</sequence>
<dbReference type="InterPro" id="IPR045514">
    <property type="entry name" value="DUF6478"/>
</dbReference>
<dbReference type="EMBL" id="JBHUGH010000032">
    <property type="protein sequence ID" value="MFD1914051.1"/>
    <property type="molecule type" value="Genomic_DNA"/>
</dbReference>
<name>A0ABW4S9E7_9RHOB</name>
<dbReference type="Proteomes" id="UP001597353">
    <property type="component" value="Unassembled WGS sequence"/>
</dbReference>
<organism evidence="1 2">
    <name type="scientific">Halodurantibacterium flavum</name>
    <dbReference type="NCBI Taxonomy" id="1382802"/>
    <lineage>
        <taxon>Bacteria</taxon>
        <taxon>Pseudomonadati</taxon>
        <taxon>Pseudomonadota</taxon>
        <taxon>Alphaproteobacteria</taxon>
        <taxon>Rhodobacterales</taxon>
        <taxon>Paracoccaceae</taxon>
        <taxon>Halodurantibacterium</taxon>
    </lineage>
</organism>